<organism evidence="3 4">
    <name type="scientific">Dorea ammoniilytica</name>
    <dbReference type="NCBI Taxonomy" id="2981788"/>
    <lineage>
        <taxon>Bacteria</taxon>
        <taxon>Bacillati</taxon>
        <taxon>Bacillota</taxon>
        <taxon>Clostridia</taxon>
        <taxon>Lachnospirales</taxon>
        <taxon>Lachnospiraceae</taxon>
        <taxon>Dorea</taxon>
    </lineage>
</organism>
<feature type="compositionally biased region" description="Basic and acidic residues" evidence="1">
    <location>
        <begin position="27"/>
        <end position="47"/>
    </location>
</feature>
<dbReference type="InterPro" id="IPR037250">
    <property type="entry name" value="NEAT_dom_sf"/>
</dbReference>
<proteinExistence type="predicted"/>
<evidence type="ECO:0000256" key="1">
    <source>
        <dbReference type="SAM" id="MobiDB-lite"/>
    </source>
</evidence>
<reference evidence="3 4" key="1">
    <citation type="journal article" date="2021" name="ISME Commun">
        <title>Automated analysis of genomic sequences facilitates high-throughput and comprehensive description of bacteria.</title>
        <authorList>
            <person name="Hitch T.C.A."/>
        </authorList>
    </citation>
    <scope>NUCLEOTIDE SEQUENCE [LARGE SCALE GENOMIC DNA]</scope>
    <source>
        <strain evidence="3 4">Sanger_02</strain>
    </source>
</reference>
<dbReference type="PROSITE" id="PS51257">
    <property type="entry name" value="PROKAR_LIPOPROTEIN"/>
    <property type="match status" value="1"/>
</dbReference>
<dbReference type="EMBL" id="JAOQJV010000006">
    <property type="protein sequence ID" value="MCU6699961.1"/>
    <property type="molecule type" value="Genomic_DNA"/>
</dbReference>
<comment type="caution">
    <text evidence="3">The sequence shown here is derived from an EMBL/GenBank/DDBJ whole genome shotgun (WGS) entry which is preliminary data.</text>
</comment>
<evidence type="ECO:0000256" key="2">
    <source>
        <dbReference type="SAM" id="SignalP"/>
    </source>
</evidence>
<protein>
    <recommendedName>
        <fullName evidence="5">Major membrane immunogen, membrane-anchored lipoprotein</fullName>
    </recommendedName>
</protein>
<evidence type="ECO:0008006" key="5">
    <source>
        <dbReference type="Google" id="ProtNLM"/>
    </source>
</evidence>
<accession>A0ABT2S5T9</accession>
<dbReference type="Proteomes" id="UP001207605">
    <property type="component" value="Unassembled WGS sequence"/>
</dbReference>
<sequence length="183" mass="20028">MLRKKIAVLLLSAAMAMTMLSGCGDNTAKEDEKAATEDQNKDDASEAKEEEADEAEKAPVEDGEYWVDFNTDSGMFHENPDFDGGKATLIVEDGKMTVHITLNSKNIVQLFLGTAKDAQKDGADLIDPSGTETIEYTDGSEPEEVYTFDVPVKKLDEEFDLALIGTKGKWYDHKVSVSNPVAK</sequence>
<keyword evidence="2" id="KW-0732">Signal</keyword>
<name>A0ABT2S5T9_9FIRM</name>
<feature type="chain" id="PRO_5045209046" description="Major membrane immunogen, membrane-anchored lipoprotein" evidence="2">
    <location>
        <begin position="22"/>
        <end position="183"/>
    </location>
</feature>
<gene>
    <name evidence="3" type="ORF">OCV65_06920</name>
</gene>
<evidence type="ECO:0000313" key="3">
    <source>
        <dbReference type="EMBL" id="MCU6699961.1"/>
    </source>
</evidence>
<feature type="region of interest" description="Disordered" evidence="1">
    <location>
        <begin position="22"/>
        <end position="63"/>
    </location>
</feature>
<evidence type="ECO:0000313" key="4">
    <source>
        <dbReference type="Proteomes" id="UP001207605"/>
    </source>
</evidence>
<dbReference type="RefSeq" id="WP_262581447.1">
    <property type="nucleotide sequence ID" value="NZ_JAOQJV010000006.1"/>
</dbReference>
<dbReference type="Gene3D" id="2.60.40.1850">
    <property type="match status" value="1"/>
</dbReference>
<feature type="signal peptide" evidence="2">
    <location>
        <begin position="1"/>
        <end position="21"/>
    </location>
</feature>
<keyword evidence="4" id="KW-1185">Reference proteome</keyword>